<keyword evidence="2 7" id="KW-0678">Repressor</keyword>
<evidence type="ECO:0000256" key="6">
    <source>
        <dbReference type="ARBA" id="ARBA00023163"/>
    </source>
</evidence>
<dbReference type="AlphaFoldDB" id="A0A7W3Y7R2"/>
<keyword evidence="10" id="KW-1185">Reference proteome</keyword>
<dbReference type="GO" id="GO:0000976">
    <property type="term" value="F:transcription cis-regulatory region binding"/>
    <property type="evidence" value="ECO:0007669"/>
    <property type="project" value="TreeGrafter"/>
</dbReference>
<dbReference type="PANTHER" id="PTHR30146">
    <property type="entry name" value="LACI-RELATED TRANSCRIPTIONAL REPRESSOR"/>
    <property type="match status" value="1"/>
</dbReference>
<keyword evidence="6 7" id="KW-0804">Transcription</keyword>
<evidence type="ECO:0000313" key="9">
    <source>
        <dbReference type="EMBL" id="MBB1068623.1"/>
    </source>
</evidence>
<dbReference type="InterPro" id="IPR001761">
    <property type="entry name" value="Peripla_BP/Lac1_sug-bd_dom"/>
</dbReference>
<sequence>MEKQSVTIYTVAREARVSMATVSRVVNGNPNVKPETRQKVLDVIKQLNYRPNAVARGLASKKTTTVGVVIPDITDPYFAELALGIDDVASMYKYNIILTNSDSDDEKILKVVRNLLAKQVDGIIFMGHDVSDELKNELASTNTPVVVAGSVVNDDSLPSVRIDYQAAAKEATAFLLKRGAEQVAYITGPLQYSINSGDRLSGYKNALADGNKDFDDSLVIETDGSYQAGYAKAKEIIEKEIKAAYVTDDSLAAGLLNGLTDAGIKVPDDFELVSSNDTKYTKLVRPMITSITQPLYDIGAISMRLLTKLMDGDDSNDDEKNVILDHGFVERQSTRK</sequence>
<dbReference type="Proteomes" id="UP000518316">
    <property type="component" value="Unassembled WGS sequence"/>
</dbReference>
<dbReference type="InterPro" id="IPR000843">
    <property type="entry name" value="HTH_LacI"/>
</dbReference>
<accession>A0A7W3Y7R2</accession>
<name>A0A7W3Y7R2_9LACO</name>
<keyword evidence="3 7" id="KW-0805">Transcription regulation</keyword>
<dbReference type="GO" id="GO:0003700">
    <property type="term" value="F:DNA-binding transcription factor activity"/>
    <property type="evidence" value="ECO:0007669"/>
    <property type="project" value="TreeGrafter"/>
</dbReference>
<dbReference type="Gene3D" id="1.10.260.40">
    <property type="entry name" value="lambda repressor-like DNA-binding domains"/>
    <property type="match status" value="1"/>
</dbReference>
<dbReference type="FunFam" id="1.10.260.40:FF:000002">
    <property type="entry name" value="HTH-type transcriptional repressor PurR"/>
    <property type="match status" value="1"/>
</dbReference>
<evidence type="ECO:0000313" key="10">
    <source>
        <dbReference type="Proteomes" id="UP000518316"/>
    </source>
</evidence>
<evidence type="ECO:0000256" key="4">
    <source>
        <dbReference type="ARBA" id="ARBA00023125"/>
    </source>
</evidence>
<dbReference type="SUPFAM" id="SSF53822">
    <property type="entry name" value="Periplasmic binding protein-like I"/>
    <property type="match status" value="1"/>
</dbReference>
<evidence type="ECO:0000256" key="2">
    <source>
        <dbReference type="ARBA" id="ARBA00022491"/>
    </source>
</evidence>
<evidence type="ECO:0000256" key="1">
    <source>
        <dbReference type="ARBA" id="ARBA00019435"/>
    </source>
</evidence>
<keyword evidence="4 7" id="KW-0238">DNA-binding</keyword>
<dbReference type="Pfam" id="PF00532">
    <property type="entry name" value="Peripla_BP_1"/>
    <property type="match status" value="1"/>
</dbReference>
<organism evidence="9 10">
    <name type="scientific">Limosilactobacillus albertensis</name>
    <dbReference type="NCBI Taxonomy" id="2759752"/>
    <lineage>
        <taxon>Bacteria</taxon>
        <taxon>Bacillati</taxon>
        <taxon>Bacillota</taxon>
        <taxon>Bacilli</taxon>
        <taxon>Lactobacillales</taxon>
        <taxon>Lactobacillaceae</taxon>
        <taxon>Limosilactobacillus</taxon>
    </lineage>
</organism>
<dbReference type="Gene3D" id="3.40.50.2300">
    <property type="match status" value="2"/>
</dbReference>
<evidence type="ECO:0000256" key="7">
    <source>
        <dbReference type="RuleBase" id="RU368079"/>
    </source>
</evidence>
<evidence type="ECO:0000259" key="8">
    <source>
        <dbReference type="PROSITE" id="PS50932"/>
    </source>
</evidence>
<feature type="domain" description="HTH lacI-type" evidence="8">
    <location>
        <begin position="6"/>
        <end position="60"/>
    </location>
</feature>
<dbReference type="PANTHER" id="PTHR30146:SF150">
    <property type="entry name" value="ARABINOSE METABOLISM TRANSCRIPTIONAL REPRESSOR"/>
    <property type="match status" value="1"/>
</dbReference>
<dbReference type="SMART" id="SM00354">
    <property type="entry name" value="HTH_LACI"/>
    <property type="match status" value="1"/>
</dbReference>
<dbReference type="EMBL" id="JACIVC010000013">
    <property type="protein sequence ID" value="MBB1068623.1"/>
    <property type="molecule type" value="Genomic_DNA"/>
</dbReference>
<comment type="function">
    <text evidence="7">Global transcriptional regulator of carbon catabolite repression (CCR) and carbon catabolite activation (CCA), which ensures optimal energy usage under diverse conditions.</text>
</comment>
<evidence type="ECO:0000256" key="3">
    <source>
        <dbReference type="ARBA" id="ARBA00023015"/>
    </source>
</evidence>
<dbReference type="RefSeq" id="WP_182597386.1">
    <property type="nucleotide sequence ID" value="NZ_JACIVC010000013.1"/>
</dbReference>
<protein>
    <recommendedName>
        <fullName evidence="1 7">Catabolite control protein A</fullName>
    </recommendedName>
</protein>
<dbReference type="PROSITE" id="PS50932">
    <property type="entry name" value="HTH_LACI_2"/>
    <property type="match status" value="1"/>
</dbReference>
<gene>
    <name evidence="9" type="primary">ccpA</name>
    <name evidence="9" type="ORF">H5S40_00195</name>
</gene>
<reference evidence="9 10" key="1">
    <citation type="submission" date="2020-07" db="EMBL/GenBank/DDBJ databases">
        <title>Description of Limosilactobacillus balticus sp. nov., Limosilactobacillus agrestis sp. nov., Limosilactobacillus albertensis sp. nov., Limosilactobacillus rudii sp. nov., Limosilactobacillus fastidiosus sp. nov., five novel Limosilactobacillus species isolated from the vertebrate gastrointestinal tract, and proposal of 6 subspecies of Limosilactobacillus reuteri adapted to the gastrointestinal tract of specific vertebrate hosts.</title>
        <authorList>
            <person name="Li F."/>
            <person name="Cheng C."/>
            <person name="Zheng J."/>
            <person name="Quevedo R.M."/>
            <person name="Li J."/>
            <person name="Roos S."/>
            <person name="Gaenzle M.G."/>
            <person name="Walter J."/>
        </authorList>
    </citation>
    <scope>NUCLEOTIDE SEQUENCE [LARGE SCALE GENOMIC DNA]</scope>
    <source>
        <strain evidence="9 10">RRLNB_1_1</strain>
    </source>
</reference>
<comment type="caution">
    <text evidence="9">The sequence shown here is derived from an EMBL/GenBank/DDBJ whole genome shotgun (WGS) entry which is preliminary data.</text>
</comment>
<dbReference type="NCBIfam" id="TIGR01481">
    <property type="entry name" value="ccpA"/>
    <property type="match status" value="1"/>
</dbReference>
<dbReference type="Pfam" id="PF00356">
    <property type="entry name" value="LacI"/>
    <property type="match status" value="1"/>
</dbReference>
<dbReference type="SUPFAM" id="SSF47413">
    <property type="entry name" value="lambda repressor-like DNA-binding domains"/>
    <property type="match status" value="1"/>
</dbReference>
<dbReference type="CDD" id="cd01392">
    <property type="entry name" value="HTH_LacI"/>
    <property type="match status" value="1"/>
</dbReference>
<dbReference type="InterPro" id="IPR006377">
    <property type="entry name" value="CcpA"/>
</dbReference>
<proteinExistence type="predicted"/>
<dbReference type="InterPro" id="IPR028082">
    <property type="entry name" value="Peripla_BP_I"/>
</dbReference>
<evidence type="ECO:0000256" key="5">
    <source>
        <dbReference type="ARBA" id="ARBA00023159"/>
    </source>
</evidence>
<keyword evidence="5 7" id="KW-0010">Activator</keyword>
<dbReference type="InterPro" id="IPR010982">
    <property type="entry name" value="Lambda_DNA-bd_dom_sf"/>
</dbReference>